<keyword evidence="8" id="KW-1185">Reference proteome</keyword>
<accession>H2Z500</accession>
<feature type="transmembrane region" description="Helical" evidence="5">
    <location>
        <begin position="219"/>
        <end position="236"/>
    </location>
</feature>
<comment type="subcellular location">
    <subcellularLocation>
        <location evidence="1">Membrane</location>
        <topology evidence="1">Multi-pass membrane protein</topology>
    </subcellularLocation>
</comment>
<evidence type="ECO:0000259" key="6">
    <source>
        <dbReference type="PROSITE" id="PS50850"/>
    </source>
</evidence>
<dbReference type="InterPro" id="IPR011701">
    <property type="entry name" value="MFS"/>
</dbReference>
<dbReference type="Pfam" id="PF07690">
    <property type="entry name" value="MFS_1"/>
    <property type="match status" value="1"/>
</dbReference>
<dbReference type="GO" id="GO:0016020">
    <property type="term" value="C:membrane"/>
    <property type="evidence" value="ECO:0007669"/>
    <property type="project" value="UniProtKB-SubCell"/>
</dbReference>
<feature type="transmembrane region" description="Helical" evidence="5">
    <location>
        <begin position="347"/>
        <end position="369"/>
    </location>
</feature>
<sequence length="393" mass="43767">MASFSLTGLLSAPIYGRFTDLTGSTKAAVIFSNIFEIGGNFMYFVASSPYMVLGSRLIAGIGSGSGSSILGMISRNTTKERRTAVFSQLMSLRQLGLLIGPAFNLFLRKLDFYLFGFHVNLYSAPGIFMAALWIIHELMVILFYRELQFTGPDDEVVQPINNQGSSELSWKEIFKDLLREEVVVCLAVTFTVMFVQTGVETLLTPLTLQLFGWKELPNSIFFCIAGFVIIVSFLFLSKISKWVADRQMLLGGFIVVTVMYAYFLIFIIFAVKAEKGSTWVLVMFCIYCVIVIFGLPFVWVPQASLYSKITSEQSQAFNQGVRLLVMGLGQILGPLWAASWFHDLPVMASVNLALVSLILLMIIASYRVLTVAKSPETDEPTERTRLLSHSINA</sequence>
<feature type="domain" description="Major facilitator superfamily (MFS) profile" evidence="6">
    <location>
        <begin position="1"/>
        <end position="373"/>
    </location>
</feature>
<evidence type="ECO:0000313" key="8">
    <source>
        <dbReference type="Proteomes" id="UP000007875"/>
    </source>
</evidence>
<feature type="transmembrane region" description="Helical" evidence="5">
    <location>
        <begin position="182"/>
        <end position="199"/>
    </location>
</feature>
<reference evidence="8" key="1">
    <citation type="submission" date="2003-08" db="EMBL/GenBank/DDBJ databases">
        <authorList>
            <person name="Birren B."/>
            <person name="Nusbaum C."/>
            <person name="Abebe A."/>
            <person name="Abouelleil A."/>
            <person name="Adekoya E."/>
            <person name="Ait-zahra M."/>
            <person name="Allen N."/>
            <person name="Allen T."/>
            <person name="An P."/>
            <person name="Anderson M."/>
            <person name="Anderson S."/>
            <person name="Arachchi H."/>
            <person name="Armbruster J."/>
            <person name="Bachantsang P."/>
            <person name="Baldwin J."/>
            <person name="Barry A."/>
            <person name="Bayul T."/>
            <person name="Blitshsteyn B."/>
            <person name="Bloom T."/>
            <person name="Blye J."/>
            <person name="Boguslavskiy L."/>
            <person name="Borowsky M."/>
            <person name="Boukhgalter B."/>
            <person name="Brunache A."/>
            <person name="Butler J."/>
            <person name="Calixte N."/>
            <person name="Calvo S."/>
            <person name="Camarata J."/>
            <person name="Campo K."/>
            <person name="Chang J."/>
            <person name="Cheshatsang Y."/>
            <person name="Citroen M."/>
            <person name="Collymore A."/>
            <person name="Considine T."/>
            <person name="Cook A."/>
            <person name="Cooke P."/>
            <person name="Corum B."/>
            <person name="Cuomo C."/>
            <person name="David R."/>
            <person name="Dawoe T."/>
            <person name="Degray S."/>
            <person name="Dodge S."/>
            <person name="Dooley K."/>
            <person name="Dorje P."/>
            <person name="Dorjee K."/>
            <person name="Dorris L."/>
            <person name="Duffey N."/>
            <person name="Dupes A."/>
            <person name="Elkins T."/>
            <person name="Engels R."/>
            <person name="Erickson J."/>
            <person name="Farina A."/>
            <person name="Faro S."/>
            <person name="Ferreira P."/>
            <person name="Fischer H."/>
            <person name="Fitzgerald M."/>
            <person name="Foley K."/>
            <person name="Gage D."/>
            <person name="Galagan J."/>
            <person name="Gearin G."/>
            <person name="Gnerre S."/>
            <person name="Gnirke A."/>
            <person name="Goyette A."/>
            <person name="Graham J."/>
            <person name="Grandbois E."/>
            <person name="Gyaltsen K."/>
            <person name="Hafez N."/>
            <person name="Hagopian D."/>
            <person name="Hagos B."/>
            <person name="Hall J."/>
            <person name="Hatcher B."/>
            <person name="Heller A."/>
            <person name="Higgins H."/>
            <person name="Honan T."/>
            <person name="Horn A."/>
            <person name="Houde N."/>
            <person name="Hughes L."/>
            <person name="Hulme W."/>
            <person name="Husby E."/>
            <person name="Iliev I."/>
            <person name="Jaffe D."/>
            <person name="Jones C."/>
            <person name="Kamal M."/>
            <person name="Kamat A."/>
            <person name="Kamvysselis M."/>
            <person name="Karlsson E."/>
            <person name="Kells C."/>
            <person name="Kieu A."/>
            <person name="Kisner P."/>
            <person name="Kodira C."/>
            <person name="Kulbokas E."/>
            <person name="Labutti K."/>
            <person name="Lama D."/>
            <person name="Landers T."/>
            <person name="Leger J."/>
            <person name="Levine S."/>
            <person name="Lewis D."/>
            <person name="Lewis T."/>
            <person name="Lindblad-toh K."/>
            <person name="Liu X."/>
            <person name="Lokyitsang T."/>
            <person name="Lokyitsang Y."/>
            <person name="Lucien O."/>
            <person name="Lui A."/>
            <person name="Ma L.J."/>
            <person name="Mabbitt R."/>
            <person name="Macdonald J."/>
            <person name="Maclean C."/>
            <person name="Major J."/>
            <person name="Manning J."/>
            <person name="Marabella R."/>
            <person name="Maru K."/>
            <person name="Matthews C."/>
            <person name="Mauceli E."/>
            <person name="Mccarthy M."/>
            <person name="Mcdonough S."/>
            <person name="Mcghee T."/>
            <person name="Meldrim J."/>
            <person name="Meneus L."/>
            <person name="Mesirov J."/>
            <person name="Mihalev A."/>
            <person name="Mihova T."/>
            <person name="Mikkelsen T."/>
            <person name="Mlenga V."/>
            <person name="Moru K."/>
            <person name="Mozes J."/>
            <person name="Mulrain L."/>
            <person name="Munson G."/>
            <person name="Naylor J."/>
            <person name="Newes C."/>
            <person name="Nguyen C."/>
            <person name="Nguyen N."/>
            <person name="Nguyen T."/>
            <person name="Nicol R."/>
            <person name="Nielsen C."/>
            <person name="Nizzari M."/>
            <person name="Norbu C."/>
            <person name="Norbu N."/>
            <person name="O'donnell P."/>
            <person name="Okoawo O."/>
            <person name="O'leary S."/>
            <person name="Omotosho B."/>
            <person name="O'neill K."/>
            <person name="Osman S."/>
            <person name="Parker S."/>
            <person name="Perrin D."/>
            <person name="Phunkhang P."/>
            <person name="Piqani B."/>
            <person name="Purcell S."/>
            <person name="Rachupka T."/>
            <person name="Ramasamy U."/>
            <person name="Rameau R."/>
            <person name="Ray V."/>
            <person name="Raymond C."/>
            <person name="Retta R."/>
            <person name="Richardson S."/>
            <person name="Rise C."/>
            <person name="Rodriguez J."/>
            <person name="Rogers J."/>
            <person name="Rogov P."/>
            <person name="Rutman M."/>
            <person name="Schupbach R."/>
            <person name="Seaman C."/>
            <person name="Settipalli S."/>
            <person name="Sharpe T."/>
            <person name="Sheridan J."/>
            <person name="Sherpa N."/>
            <person name="Shi J."/>
            <person name="Smirnov S."/>
            <person name="Smith C."/>
            <person name="Sougnez C."/>
            <person name="Spencer B."/>
            <person name="Stalker J."/>
            <person name="Stange-thomann N."/>
            <person name="Stavropoulos S."/>
            <person name="Stetson K."/>
            <person name="Stone C."/>
            <person name="Stone S."/>
            <person name="Stubbs M."/>
            <person name="Talamas J."/>
            <person name="Tchuinga P."/>
            <person name="Tenzing P."/>
            <person name="Tesfaye S."/>
            <person name="Theodore J."/>
            <person name="Thoulutsang Y."/>
            <person name="Topham K."/>
            <person name="Towey S."/>
            <person name="Tsamla T."/>
            <person name="Tsomo N."/>
            <person name="Vallee D."/>
            <person name="Vassiliev H."/>
            <person name="Venkataraman V."/>
            <person name="Vinson J."/>
            <person name="Vo A."/>
            <person name="Wade C."/>
            <person name="Wang S."/>
            <person name="Wangchuk T."/>
            <person name="Wangdi T."/>
            <person name="Whittaker C."/>
            <person name="Wilkinson J."/>
            <person name="Wu Y."/>
            <person name="Wyman D."/>
            <person name="Yadav S."/>
            <person name="Yang S."/>
            <person name="Yang X."/>
            <person name="Yeager S."/>
            <person name="Yee E."/>
            <person name="Young G."/>
            <person name="Zainoun J."/>
            <person name="Zembeck L."/>
            <person name="Zimmer A."/>
            <person name="Zody M."/>
            <person name="Lander E."/>
        </authorList>
    </citation>
    <scope>NUCLEOTIDE SEQUENCE [LARGE SCALE GENOMIC DNA]</scope>
</reference>
<keyword evidence="2 5" id="KW-0812">Transmembrane</keyword>
<evidence type="ECO:0000256" key="1">
    <source>
        <dbReference type="ARBA" id="ARBA00004141"/>
    </source>
</evidence>
<dbReference type="InParanoid" id="H2Z500"/>
<name>H2Z500_CIOSA</name>
<organism evidence="7 8">
    <name type="scientific">Ciona savignyi</name>
    <name type="common">Pacific transparent sea squirt</name>
    <dbReference type="NCBI Taxonomy" id="51511"/>
    <lineage>
        <taxon>Eukaryota</taxon>
        <taxon>Metazoa</taxon>
        <taxon>Chordata</taxon>
        <taxon>Tunicata</taxon>
        <taxon>Ascidiacea</taxon>
        <taxon>Phlebobranchia</taxon>
        <taxon>Cionidae</taxon>
        <taxon>Ciona</taxon>
    </lineage>
</organism>
<dbReference type="InterPro" id="IPR020846">
    <property type="entry name" value="MFS_dom"/>
</dbReference>
<dbReference type="FunCoup" id="H2Z500">
    <property type="interactions" value="2"/>
</dbReference>
<dbReference type="OMA" id="FVGYSKW"/>
<feature type="transmembrane region" description="Helical" evidence="5">
    <location>
        <begin position="85"/>
        <end position="106"/>
    </location>
</feature>
<evidence type="ECO:0000256" key="2">
    <source>
        <dbReference type="ARBA" id="ARBA00022692"/>
    </source>
</evidence>
<feature type="transmembrane region" description="Helical" evidence="5">
    <location>
        <begin position="248"/>
        <end position="271"/>
    </location>
</feature>
<evidence type="ECO:0000256" key="4">
    <source>
        <dbReference type="ARBA" id="ARBA00023136"/>
    </source>
</evidence>
<dbReference type="GO" id="GO:0022857">
    <property type="term" value="F:transmembrane transporter activity"/>
    <property type="evidence" value="ECO:0007669"/>
    <property type="project" value="InterPro"/>
</dbReference>
<reference evidence="7" key="3">
    <citation type="submission" date="2025-09" db="UniProtKB">
        <authorList>
            <consortium name="Ensembl"/>
        </authorList>
    </citation>
    <scope>IDENTIFICATION</scope>
</reference>
<reference evidence="7" key="2">
    <citation type="submission" date="2025-08" db="UniProtKB">
        <authorList>
            <consortium name="Ensembl"/>
        </authorList>
    </citation>
    <scope>IDENTIFICATION</scope>
</reference>
<dbReference type="GeneTree" id="ENSGT00980000200498"/>
<feature type="transmembrane region" description="Helical" evidence="5">
    <location>
        <begin position="277"/>
        <end position="300"/>
    </location>
</feature>
<dbReference type="STRING" id="51511.ENSCSAVP00000012662"/>
<dbReference type="SUPFAM" id="SSF103473">
    <property type="entry name" value="MFS general substrate transporter"/>
    <property type="match status" value="1"/>
</dbReference>
<evidence type="ECO:0000256" key="3">
    <source>
        <dbReference type="ARBA" id="ARBA00022989"/>
    </source>
</evidence>
<dbReference type="InterPro" id="IPR051068">
    <property type="entry name" value="MFS_Domain-Containing_Protein"/>
</dbReference>
<feature type="transmembrane region" description="Helical" evidence="5">
    <location>
        <begin position="321"/>
        <end position="341"/>
    </location>
</feature>
<protein>
    <recommendedName>
        <fullName evidence="6">Major facilitator superfamily (MFS) profile domain-containing protein</fullName>
    </recommendedName>
</protein>
<proteinExistence type="predicted"/>
<dbReference type="Proteomes" id="UP000007875">
    <property type="component" value="Unassembled WGS sequence"/>
</dbReference>
<dbReference type="InterPro" id="IPR036259">
    <property type="entry name" value="MFS_trans_sf"/>
</dbReference>
<evidence type="ECO:0000256" key="5">
    <source>
        <dbReference type="SAM" id="Phobius"/>
    </source>
</evidence>
<keyword evidence="4 5" id="KW-0472">Membrane</keyword>
<dbReference type="AlphaFoldDB" id="H2Z500"/>
<dbReference type="eggNOG" id="KOG2325">
    <property type="taxonomic scope" value="Eukaryota"/>
</dbReference>
<dbReference type="PANTHER" id="PTHR23510">
    <property type="entry name" value="INNER MEMBRANE TRANSPORT PROTEIN YAJR"/>
    <property type="match status" value="1"/>
</dbReference>
<feature type="transmembrane region" description="Helical" evidence="5">
    <location>
        <begin position="50"/>
        <end position="73"/>
    </location>
</feature>
<evidence type="ECO:0000313" key="7">
    <source>
        <dbReference type="Ensembl" id="ENSCSAVP00000012662.1"/>
    </source>
</evidence>
<dbReference type="PROSITE" id="PS50850">
    <property type="entry name" value="MFS"/>
    <property type="match status" value="1"/>
</dbReference>
<keyword evidence="3 5" id="KW-1133">Transmembrane helix</keyword>
<feature type="transmembrane region" description="Helical" evidence="5">
    <location>
        <begin position="112"/>
        <end position="135"/>
    </location>
</feature>
<dbReference type="HOGENOM" id="CLU_557728_0_0_1"/>
<dbReference type="Gene3D" id="1.20.1250.20">
    <property type="entry name" value="MFS general substrate transporter like domains"/>
    <property type="match status" value="1"/>
</dbReference>
<dbReference type="PANTHER" id="PTHR23510:SF16">
    <property type="entry name" value="MAJOR FACILITATOR SUPERFAMILY (MFS) PROFILE DOMAIN-CONTAINING PROTEIN"/>
    <property type="match status" value="1"/>
</dbReference>
<dbReference type="Ensembl" id="ENSCSAVT00000012807.1">
    <property type="protein sequence ID" value="ENSCSAVP00000012662.1"/>
    <property type="gene ID" value="ENSCSAVG00000007431.1"/>
</dbReference>